<sequence>MQQNIQINLTNIIQQDDTSETFHFNETGTLATIREISYIRFTETTSVETPVTVKINTDQTIVITRNGQSKLQLLLDLKNDSITHYQTPIGVIVMTVKTNQLKIDLSKGIILAKYQLWQANTIVGQYTFDLNFK</sequence>
<dbReference type="EMBL" id="CP043431">
    <property type="protein sequence ID" value="QNT64206.1"/>
    <property type="molecule type" value="Genomic_DNA"/>
</dbReference>
<evidence type="ECO:0000313" key="1">
    <source>
        <dbReference type="EMBL" id="QNT64206.1"/>
    </source>
</evidence>
<evidence type="ECO:0000313" key="2">
    <source>
        <dbReference type="Proteomes" id="UP000516446"/>
    </source>
</evidence>
<dbReference type="RefSeq" id="WP_006845924.1">
    <property type="nucleotide sequence ID" value="NZ_CP026847.1"/>
</dbReference>
<reference evidence="1 2" key="1">
    <citation type="submission" date="2019-08" db="EMBL/GenBank/DDBJ databases">
        <authorList>
            <person name="Chang H.C."/>
            <person name="Mun S.Y."/>
        </authorList>
    </citation>
    <scope>NUCLEOTIDE SEQUENCE [LARGE SCALE GENOMIC DNA]</scope>
    <source>
        <strain evidence="1 2">SK</strain>
    </source>
</reference>
<name>A0A7H1ML70_9LACO</name>
<protein>
    <submittedName>
        <fullName evidence="1">DUF1934 domain-containing protein</fullName>
    </submittedName>
</protein>
<dbReference type="SUPFAM" id="SSF50814">
    <property type="entry name" value="Lipocalins"/>
    <property type="match status" value="1"/>
</dbReference>
<dbReference type="Gene3D" id="2.40.128.20">
    <property type="match status" value="1"/>
</dbReference>
<dbReference type="InterPro" id="IPR012674">
    <property type="entry name" value="Calycin"/>
</dbReference>
<dbReference type="Proteomes" id="UP000516446">
    <property type="component" value="Chromosome"/>
</dbReference>
<keyword evidence="2" id="KW-1185">Reference proteome</keyword>
<dbReference type="InterPro" id="IPR015231">
    <property type="entry name" value="DUF1934"/>
</dbReference>
<proteinExistence type="predicted"/>
<organism evidence="1 2">
    <name type="scientific">Weissella koreensis</name>
    <dbReference type="NCBI Taxonomy" id="165096"/>
    <lineage>
        <taxon>Bacteria</taxon>
        <taxon>Bacillati</taxon>
        <taxon>Bacillota</taxon>
        <taxon>Bacilli</taxon>
        <taxon>Lactobacillales</taxon>
        <taxon>Lactobacillaceae</taxon>
        <taxon>Weissella</taxon>
    </lineage>
</organism>
<dbReference type="AlphaFoldDB" id="A0A7H1ML70"/>
<accession>A0A7H1ML70</accession>
<dbReference type="Pfam" id="PF09148">
    <property type="entry name" value="DUF1934"/>
    <property type="match status" value="1"/>
</dbReference>
<gene>
    <name evidence="1" type="ORF">FY536_02470</name>
</gene>